<evidence type="ECO:0000313" key="5">
    <source>
        <dbReference type="Proteomes" id="UP001500618"/>
    </source>
</evidence>
<evidence type="ECO:0000256" key="1">
    <source>
        <dbReference type="SAM" id="Coils"/>
    </source>
</evidence>
<feature type="region of interest" description="Disordered" evidence="2">
    <location>
        <begin position="141"/>
        <end position="167"/>
    </location>
</feature>
<keyword evidence="5" id="KW-1185">Reference proteome</keyword>
<dbReference type="InterPro" id="IPR038109">
    <property type="entry name" value="DNA_bind_recomb_sf"/>
</dbReference>
<evidence type="ECO:0000313" key="4">
    <source>
        <dbReference type="EMBL" id="GAA1702432.1"/>
    </source>
</evidence>
<dbReference type="PANTHER" id="PTHR30461:SF23">
    <property type="entry name" value="DNA RECOMBINASE-RELATED"/>
    <property type="match status" value="1"/>
</dbReference>
<dbReference type="Pfam" id="PF13408">
    <property type="entry name" value="Zn_ribbon_recom"/>
    <property type="match status" value="1"/>
</dbReference>
<dbReference type="InterPro" id="IPR025827">
    <property type="entry name" value="Zn_ribbon_recom_dom"/>
</dbReference>
<dbReference type="EMBL" id="BAAANY010000025">
    <property type="protein sequence ID" value="GAA1702432.1"/>
    <property type="molecule type" value="Genomic_DNA"/>
</dbReference>
<dbReference type="Proteomes" id="UP001500618">
    <property type="component" value="Unassembled WGS sequence"/>
</dbReference>
<dbReference type="PROSITE" id="PS51737">
    <property type="entry name" value="RECOMBINASE_DNA_BIND"/>
    <property type="match status" value="1"/>
</dbReference>
<evidence type="ECO:0000259" key="3">
    <source>
        <dbReference type="PROSITE" id="PS51737"/>
    </source>
</evidence>
<feature type="region of interest" description="Disordered" evidence="2">
    <location>
        <begin position="282"/>
        <end position="306"/>
    </location>
</feature>
<dbReference type="InterPro" id="IPR036162">
    <property type="entry name" value="Resolvase-like_N_sf"/>
</dbReference>
<feature type="coiled-coil region" evidence="1">
    <location>
        <begin position="401"/>
        <end position="450"/>
    </location>
</feature>
<feature type="domain" description="Recombinase" evidence="3">
    <location>
        <begin position="174"/>
        <end position="285"/>
    </location>
</feature>
<dbReference type="SMART" id="SM00857">
    <property type="entry name" value="Resolvase"/>
    <property type="match status" value="1"/>
</dbReference>
<dbReference type="Pfam" id="PF00239">
    <property type="entry name" value="Resolvase"/>
    <property type="match status" value="1"/>
</dbReference>
<protein>
    <recommendedName>
        <fullName evidence="3">Recombinase domain-containing protein</fullName>
    </recommendedName>
</protein>
<reference evidence="4 5" key="1">
    <citation type="journal article" date="2019" name="Int. J. Syst. Evol. Microbiol.">
        <title>The Global Catalogue of Microorganisms (GCM) 10K type strain sequencing project: providing services to taxonomists for standard genome sequencing and annotation.</title>
        <authorList>
            <consortium name="The Broad Institute Genomics Platform"/>
            <consortium name="The Broad Institute Genome Sequencing Center for Infectious Disease"/>
            <person name="Wu L."/>
            <person name="Ma J."/>
        </authorList>
    </citation>
    <scope>NUCLEOTIDE SEQUENCE [LARGE SCALE GENOMIC DNA]</scope>
    <source>
        <strain evidence="4 5">JCM 14718</strain>
    </source>
</reference>
<dbReference type="InterPro" id="IPR050639">
    <property type="entry name" value="SSR_resolvase"/>
</dbReference>
<comment type="caution">
    <text evidence="4">The sequence shown here is derived from an EMBL/GenBank/DDBJ whole genome shotgun (WGS) entry which is preliminary data.</text>
</comment>
<dbReference type="CDD" id="cd00338">
    <property type="entry name" value="Ser_Recombinase"/>
    <property type="match status" value="1"/>
</dbReference>
<dbReference type="PANTHER" id="PTHR30461">
    <property type="entry name" value="DNA-INVERTASE FROM LAMBDOID PROPHAGE"/>
    <property type="match status" value="1"/>
</dbReference>
<gene>
    <name evidence="4" type="ORF">GCM10009765_59850</name>
</gene>
<evidence type="ECO:0000256" key="2">
    <source>
        <dbReference type="SAM" id="MobiDB-lite"/>
    </source>
</evidence>
<accession>A0ABN2ICM2</accession>
<sequence length="512" mass="57832">MTVDPSKLRWILSARESTDREEQVVNQLTDLRKFVKGIGGEILREVPENAVSATKKTRKLLPDGTYGLEVKRPKWDAILTDLRRGTANALAVTDGDRAFRDPRMLEDLIDVVEYYGVHVASMTGNIDLTSDDGISAARRLVDQRNSESRNTSRRVTDGKRHAAWKGGKHGGMRAFGWRKDQLRLRKREAKILQAELERIKSGVSALTLAKEWNAKGILTATGKTWRASTVKAMYLAPRMCGRVKYRGAVLRNEDGSYVRGAWEPMMSDEDYDEIVRLWRPETTTEQDTDADSDPAKAPRRPATRSRLGAKGRGYRTIYLLSPFIRCGKCQARVIGSTRRRADGVLVSIYRCPASGQGGCGGVSRKAEDIDKFVTAAVIADHRRNAMRQMKDLPPWPRAGELKALQGRIKEATRRYEAGEYRDASRYFSSLDRMEIDEAELKTELRAYSREQDARRSIVADLETRWDTPEFTMEEKQAAVSQSITTVILLAANKGVPFHHDQIKLIWRQADDS</sequence>
<dbReference type="InterPro" id="IPR006119">
    <property type="entry name" value="Resolv_N"/>
</dbReference>
<dbReference type="SUPFAM" id="SSF53041">
    <property type="entry name" value="Resolvase-like"/>
    <property type="match status" value="1"/>
</dbReference>
<dbReference type="Gene3D" id="3.90.1750.20">
    <property type="entry name" value="Putative Large Serine Recombinase, Chain B, Domain 2"/>
    <property type="match status" value="1"/>
</dbReference>
<dbReference type="InterPro" id="IPR011109">
    <property type="entry name" value="DNA_bind_recombinase_dom"/>
</dbReference>
<proteinExistence type="predicted"/>
<name>A0ABN2ICM2_9ACTN</name>
<feature type="compositionally biased region" description="Basic residues" evidence="2">
    <location>
        <begin position="297"/>
        <end position="306"/>
    </location>
</feature>
<dbReference type="Gene3D" id="3.40.50.1390">
    <property type="entry name" value="Resolvase, N-terminal catalytic domain"/>
    <property type="match status" value="1"/>
</dbReference>
<organism evidence="4 5">
    <name type="scientific">Fodinicola feengrottensis</name>
    <dbReference type="NCBI Taxonomy" id="435914"/>
    <lineage>
        <taxon>Bacteria</taxon>
        <taxon>Bacillati</taxon>
        <taxon>Actinomycetota</taxon>
        <taxon>Actinomycetes</taxon>
        <taxon>Mycobacteriales</taxon>
        <taxon>Fodinicola</taxon>
    </lineage>
</organism>
<keyword evidence="1" id="KW-0175">Coiled coil</keyword>
<dbReference type="Pfam" id="PF07508">
    <property type="entry name" value="Recombinase"/>
    <property type="match status" value="1"/>
</dbReference>